<dbReference type="GO" id="GO:0005886">
    <property type="term" value="C:plasma membrane"/>
    <property type="evidence" value="ECO:0007669"/>
    <property type="project" value="UniProtKB-SubCell"/>
</dbReference>
<dbReference type="InterPro" id="IPR003810">
    <property type="entry name" value="Mntp/YtaF"/>
</dbReference>
<keyword evidence="1 8" id="KW-0813">Transport</keyword>
<dbReference type="Pfam" id="PF02659">
    <property type="entry name" value="Mntp"/>
    <property type="match status" value="1"/>
</dbReference>
<comment type="subcellular location">
    <subcellularLocation>
        <location evidence="8">Cell membrane</location>
        <topology evidence="8">Multi-pass membrane protein</topology>
    </subcellularLocation>
</comment>
<feature type="transmembrane region" description="Helical" evidence="8">
    <location>
        <begin position="12"/>
        <end position="33"/>
    </location>
</feature>
<keyword evidence="3 8" id="KW-0812">Transmembrane</keyword>
<reference evidence="10" key="1">
    <citation type="submission" date="2018-08" db="EMBL/GenBank/DDBJ databases">
        <authorList>
            <person name="Chevrot R."/>
        </authorList>
    </citation>
    <scope>NUCLEOTIDE SEQUENCE [LARGE SCALE GENOMIC DNA]</scope>
</reference>
<dbReference type="PANTHER" id="PTHR35529">
    <property type="entry name" value="MANGANESE EFFLUX PUMP MNTP-RELATED"/>
    <property type="match status" value="1"/>
</dbReference>
<evidence type="ECO:0000256" key="1">
    <source>
        <dbReference type="ARBA" id="ARBA00022448"/>
    </source>
</evidence>
<evidence type="ECO:0000256" key="2">
    <source>
        <dbReference type="ARBA" id="ARBA00022475"/>
    </source>
</evidence>
<dbReference type="AlphaFoldDB" id="A0A383RIS4"/>
<keyword evidence="7 8" id="KW-0464">Manganese</keyword>
<dbReference type="GO" id="GO:0005384">
    <property type="term" value="F:manganese ion transmembrane transporter activity"/>
    <property type="evidence" value="ECO:0007669"/>
    <property type="project" value="UniProtKB-UniRule"/>
</dbReference>
<protein>
    <recommendedName>
        <fullName evidence="8">Putative manganese efflux pump MntP</fullName>
    </recommendedName>
</protein>
<evidence type="ECO:0000256" key="6">
    <source>
        <dbReference type="ARBA" id="ARBA00023136"/>
    </source>
</evidence>
<feature type="transmembrane region" description="Helical" evidence="8">
    <location>
        <begin position="136"/>
        <end position="156"/>
    </location>
</feature>
<proteinExistence type="inferred from homology"/>
<gene>
    <name evidence="8 9" type="primary">mntP</name>
    <name evidence="9" type="ORF">PBLR_14997</name>
</gene>
<evidence type="ECO:0000256" key="7">
    <source>
        <dbReference type="ARBA" id="ARBA00023211"/>
    </source>
</evidence>
<feature type="transmembrane region" description="Helical" evidence="8">
    <location>
        <begin position="107"/>
        <end position="130"/>
    </location>
</feature>
<comment type="function">
    <text evidence="8">Probably functions as a manganese efflux pump.</text>
</comment>
<evidence type="ECO:0000256" key="4">
    <source>
        <dbReference type="ARBA" id="ARBA00022989"/>
    </source>
</evidence>
<dbReference type="EMBL" id="LS992241">
    <property type="protein sequence ID" value="SYX86571.1"/>
    <property type="molecule type" value="Genomic_DNA"/>
</dbReference>
<keyword evidence="5 8" id="KW-0406">Ion transport</keyword>
<evidence type="ECO:0000256" key="5">
    <source>
        <dbReference type="ARBA" id="ARBA00023065"/>
    </source>
</evidence>
<evidence type="ECO:0000313" key="9">
    <source>
        <dbReference type="EMBL" id="SYX86571.1"/>
    </source>
</evidence>
<dbReference type="InterPro" id="IPR022929">
    <property type="entry name" value="Put_MntP"/>
</dbReference>
<evidence type="ECO:0000256" key="3">
    <source>
        <dbReference type="ARBA" id="ARBA00022692"/>
    </source>
</evidence>
<dbReference type="Proteomes" id="UP000304148">
    <property type="component" value="Chromosome"/>
</dbReference>
<name>A0A383RIS4_PAEAL</name>
<organism evidence="9 10">
    <name type="scientific">Paenibacillus alvei</name>
    <name type="common">Bacillus alvei</name>
    <dbReference type="NCBI Taxonomy" id="44250"/>
    <lineage>
        <taxon>Bacteria</taxon>
        <taxon>Bacillati</taxon>
        <taxon>Bacillota</taxon>
        <taxon>Bacilli</taxon>
        <taxon>Bacillales</taxon>
        <taxon>Paenibacillaceae</taxon>
        <taxon>Paenibacillus</taxon>
    </lineage>
</organism>
<feature type="transmembrane region" description="Helical" evidence="8">
    <location>
        <begin position="74"/>
        <end position="95"/>
    </location>
</feature>
<feature type="transmembrane region" description="Helical" evidence="8">
    <location>
        <begin position="45"/>
        <end position="68"/>
    </location>
</feature>
<dbReference type="RefSeq" id="WP_138188464.1">
    <property type="nucleotide sequence ID" value="NZ_LS992241.1"/>
</dbReference>
<dbReference type="PANTHER" id="PTHR35529:SF1">
    <property type="entry name" value="MANGANESE EFFLUX PUMP MNTP-RELATED"/>
    <property type="match status" value="1"/>
</dbReference>
<evidence type="ECO:0000256" key="8">
    <source>
        <dbReference type="HAMAP-Rule" id="MF_01521"/>
    </source>
</evidence>
<evidence type="ECO:0000313" key="10">
    <source>
        <dbReference type="Proteomes" id="UP000304148"/>
    </source>
</evidence>
<keyword evidence="6 8" id="KW-0472">Membrane</keyword>
<accession>A0A383RIS4</accession>
<keyword evidence="2 8" id="KW-1003">Cell membrane</keyword>
<feature type="transmembrane region" description="Helical" evidence="8">
    <location>
        <begin position="168"/>
        <end position="186"/>
    </location>
</feature>
<keyword evidence="4 8" id="KW-1133">Transmembrane helix</keyword>
<dbReference type="HAMAP" id="MF_01521">
    <property type="entry name" value="MntP_pump"/>
    <property type="match status" value="1"/>
</dbReference>
<sequence length="188" mass="19650">MWDTAAPIGQWITIFLMAAALGSDAFSLCLGIGMRGVGRRDAVRISGVIALFHVLMPLAGVATGMYMSMLLGEVTTWAAGGLLIMLGGHMIYSSLKGESSQMINTSTVWGMLLFALSVSVDSFSVGISLGMFGSDLLMTIISFGLFGGAMSIFGLLLGHHAGKHFGEYGEAAGGAILLTFGVLFLLPF</sequence>
<comment type="similarity">
    <text evidence="8">Belongs to the MntP (TC 9.B.29) family.</text>
</comment>